<dbReference type="AlphaFoldDB" id="A0A183HND3"/>
<reference evidence="4" key="1">
    <citation type="submission" date="2016-06" db="UniProtKB">
        <authorList>
            <consortium name="WormBaseParasite"/>
        </authorList>
    </citation>
    <scope>IDENTIFICATION</scope>
</reference>
<feature type="region of interest" description="Disordered" evidence="1">
    <location>
        <begin position="1"/>
        <end position="33"/>
    </location>
</feature>
<organism evidence="4">
    <name type="scientific">Onchocerca flexuosa</name>
    <dbReference type="NCBI Taxonomy" id="387005"/>
    <lineage>
        <taxon>Eukaryota</taxon>
        <taxon>Metazoa</taxon>
        <taxon>Ecdysozoa</taxon>
        <taxon>Nematoda</taxon>
        <taxon>Chromadorea</taxon>
        <taxon>Rhabditida</taxon>
        <taxon>Spirurina</taxon>
        <taxon>Spiruromorpha</taxon>
        <taxon>Filarioidea</taxon>
        <taxon>Onchocercidae</taxon>
        <taxon>Onchocerca</taxon>
    </lineage>
</organism>
<name>A0A183HND3_9BILA</name>
<dbReference type="Proteomes" id="UP000267606">
    <property type="component" value="Unassembled WGS sequence"/>
</dbReference>
<evidence type="ECO:0000256" key="1">
    <source>
        <dbReference type="SAM" id="MobiDB-lite"/>
    </source>
</evidence>
<proteinExistence type="predicted"/>
<reference evidence="2 3" key="2">
    <citation type="submission" date="2018-11" db="EMBL/GenBank/DDBJ databases">
        <authorList>
            <consortium name="Pathogen Informatics"/>
        </authorList>
    </citation>
    <scope>NUCLEOTIDE SEQUENCE [LARGE SCALE GENOMIC DNA]</scope>
</reference>
<dbReference type="EMBL" id="UZAJ01010617">
    <property type="protein sequence ID" value="VDO58307.1"/>
    <property type="molecule type" value="Genomic_DNA"/>
</dbReference>
<dbReference type="WBParaSite" id="OFLC_0000899401-mRNA-1">
    <property type="protein sequence ID" value="OFLC_0000899401-mRNA-1"/>
    <property type="gene ID" value="OFLC_0000899401"/>
</dbReference>
<dbReference type="STRING" id="387005.A0A183HND3"/>
<gene>
    <name evidence="2" type="ORF">OFLC_LOCUS8993</name>
</gene>
<accession>A0A183HND3</accession>
<sequence>MAQKALEEREEIERKLQEQREREEAENRKRDEEAIKKWEREKILLIVRNKVTLTNFIDPYFQEAERLEASRDEDEELGVVESENFAIRPKDSDLQEIEEVELGADTEIDMNTEEDVNVDQKNGGQICNSESEQACSNIETEQPVMKVLF</sequence>
<evidence type="ECO:0000313" key="2">
    <source>
        <dbReference type="EMBL" id="VDO58307.1"/>
    </source>
</evidence>
<keyword evidence="3" id="KW-1185">Reference proteome</keyword>
<evidence type="ECO:0000313" key="3">
    <source>
        <dbReference type="Proteomes" id="UP000267606"/>
    </source>
</evidence>
<protein>
    <submittedName>
        <fullName evidence="4">Pinin_SDK_memA domain-containing protein</fullName>
    </submittedName>
</protein>
<evidence type="ECO:0000313" key="4">
    <source>
        <dbReference type="WBParaSite" id="OFLC_0000899401-mRNA-1"/>
    </source>
</evidence>